<dbReference type="InterPro" id="IPR029044">
    <property type="entry name" value="Nucleotide-diphossugar_trans"/>
</dbReference>
<evidence type="ECO:0000259" key="1">
    <source>
        <dbReference type="Pfam" id="PF00535"/>
    </source>
</evidence>
<keyword evidence="2" id="KW-0808">Transferase</keyword>
<protein>
    <submittedName>
        <fullName evidence="2">Glycosyltransferase family 2 protein</fullName>
    </submittedName>
</protein>
<dbReference type="PANTHER" id="PTHR43685:SF13">
    <property type="entry name" value="O ANTIGEN BIOSYNTHESIS RHAMNOSYLTRANSFERASE RFBN"/>
    <property type="match status" value="1"/>
</dbReference>
<evidence type="ECO:0000313" key="2">
    <source>
        <dbReference type="EMBL" id="KAB5604862.1"/>
    </source>
</evidence>
<accession>A0A5N5RDA2</accession>
<dbReference type="PANTHER" id="PTHR43685">
    <property type="entry name" value="GLYCOSYLTRANSFERASE"/>
    <property type="match status" value="1"/>
</dbReference>
<dbReference type="GO" id="GO:0016740">
    <property type="term" value="F:transferase activity"/>
    <property type="evidence" value="ECO:0007669"/>
    <property type="project" value="UniProtKB-KW"/>
</dbReference>
<organism evidence="2 3">
    <name type="scientific">Bifidobacterium jacchi</name>
    <dbReference type="NCBI Taxonomy" id="2490545"/>
    <lineage>
        <taxon>Bacteria</taxon>
        <taxon>Bacillati</taxon>
        <taxon>Actinomycetota</taxon>
        <taxon>Actinomycetes</taxon>
        <taxon>Bifidobacteriales</taxon>
        <taxon>Bifidobacteriaceae</taxon>
        <taxon>Bifidobacterium</taxon>
    </lineage>
</organism>
<proteinExistence type="predicted"/>
<reference evidence="2 3" key="1">
    <citation type="journal article" date="2019" name="Int. J. Syst. Evol. Microbiol.">
        <title>Bifidobacterium jacchi sp. nov., isolated from the faeces of a baby common marmoset (Callithrix jacchus).</title>
        <authorList>
            <person name="Modesto M."/>
            <person name="Watanabe K."/>
            <person name="Arita M."/>
            <person name="Satti M."/>
            <person name="Oki K."/>
            <person name="Sciavilla P."/>
            <person name="Patavino C."/>
            <person name="Camma C."/>
            <person name="Michelini S."/>
            <person name="Sgorbati B."/>
            <person name="Mattarelli P."/>
        </authorList>
    </citation>
    <scope>NUCLEOTIDE SEQUENCE [LARGE SCALE GENOMIC DNA]</scope>
    <source>
        <strain evidence="2 3">MRM 9.3</strain>
    </source>
</reference>
<feature type="domain" description="Glycosyltransferase 2-like" evidence="1">
    <location>
        <begin position="7"/>
        <end position="181"/>
    </location>
</feature>
<dbReference type="Proteomes" id="UP000326336">
    <property type="component" value="Unassembled WGS sequence"/>
</dbReference>
<dbReference type="InterPro" id="IPR001173">
    <property type="entry name" value="Glyco_trans_2-like"/>
</dbReference>
<dbReference type="OrthoDB" id="7665907at2"/>
<dbReference type="EMBL" id="RQSP01000052">
    <property type="protein sequence ID" value="KAB5604862.1"/>
    <property type="molecule type" value="Genomic_DNA"/>
</dbReference>
<gene>
    <name evidence="2" type="ORF">EHS19_09595</name>
</gene>
<sequence length="301" mass="33651">MYHSFVSLIVPTLNPGEQVITSLGQCLEQTRRPDEIIVVDSASVDNTAERVRKFAANHTGCGVDIRVISIQRKVFDHGGTRDMALRESKGDFVLFLTQDALPADTRYIENILKPFTDEHIAMVSGRQIPRSDARPSERLVRQFNYPAQSHIRSAKDIPAYGIKAFFATDVCSAYRRSAYLEVGGFEHPITTNEDMFIAAAFLYAGYSIAYDADACVVHSHNFTWKQQYNRNYAMGREIAKHQKLLHNAKMGGEGMSLVKHVATALVKQRAFGELIWFVGDCAARLLGNRAGTAAGRRELKH</sequence>
<dbReference type="Pfam" id="PF00535">
    <property type="entry name" value="Glycos_transf_2"/>
    <property type="match status" value="1"/>
</dbReference>
<dbReference type="GO" id="GO:0044010">
    <property type="term" value="P:single-species biofilm formation"/>
    <property type="evidence" value="ECO:0007669"/>
    <property type="project" value="TreeGrafter"/>
</dbReference>
<dbReference type="Gene3D" id="3.90.550.10">
    <property type="entry name" value="Spore Coat Polysaccharide Biosynthesis Protein SpsA, Chain A"/>
    <property type="match status" value="1"/>
</dbReference>
<evidence type="ECO:0000313" key="3">
    <source>
        <dbReference type="Proteomes" id="UP000326336"/>
    </source>
</evidence>
<dbReference type="InterPro" id="IPR050834">
    <property type="entry name" value="Glycosyltransf_2"/>
</dbReference>
<dbReference type="CDD" id="cd00761">
    <property type="entry name" value="Glyco_tranf_GTA_type"/>
    <property type="match status" value="1"/>
</dbReference>
<dbReference type="AlphaFoldDB" id="A0A5N5RDA2"/>
<keyword evidence="3" id="KW-1185">Reference proteome</keyword>
<comment type="caution">
    <text evidence="2">The sequence shown here is derived from an EMBL/GenBank/DDBJ whole genome shotgun (WGS) entry which is preliminary data.</text>
</comment>
<name>A0A5N5RDA2_9BIFI</name>
<dbReference type="SUPFAM" id="SSF53448">
    <property type="entry name" value="Nucleotide-diphospho-sugar transferases"/>
    <property type="match status" value="1"/>
</dbReference>